<accession>X1D9C4</accession>
<comment type="caution">
    <text evidence="1">The sequence shown here is derived from an EMBL/GenBank/DDBJ whole genome shotgun (WGS) entry which is preliminary data.</text>
</comment>
<dbReference type="EMBL" id="BART01034452">
    <property type="protein sequence ID" value="GAH17381.1"/>
    <property type="molecule type" value="Genomic_DNA"/>
</dbReference>
<feature type="non-terminal residue" evidence="1">
    <location>
        <position position="1"/>
    </location>
</feature>
<reference evidence="1" key="1">
    <citation type="journal article" date="2014" name="Front. Microbiol.">
        <title>High frequency of phylogenetically diverse reductive dehalogenase-homologous genes in deep subseafloor sedimentary metagenomes.</title>
        <authorList>
            <person name="Kawai M."/>
            <person name="Futagami T."/>
            <person name="Toyoda A."/>
            <person name="Takaki Y."/>
            <person name="Nishi S."/>
            <person name="Hori S."/>
            <person name="Arai W."/>
            <person name="Tsubouchi T."/>
            <person name="Morono Y."/>
            <person name="Uchiyama I."/>
            <person name="Ito T."/>
            <person name="Fujiyama A."/>
            <person name="Inagaki F."/>
            <person name="Takami H."/>
        </authorList>
    </citation>
    <scope>NUCLEOTIDE SEQUENCE</scope>
    <source>
        <strain evidence="1">Expedition CK06-06</strain>
    </source>
</reference>
<organism evidence="1">
    <name type="scientific">marine sediment metagenome</name>
    <dbReference type="NCBI Taxonomy" id="412755"/>
    <lineage>
        <taxon>unclassified sequences</taxon>
        <taxon>metagenomes</taxon>
        <taxon>ecological metagenomes</taxon>
    </lineage>
</organism>
<evidence type="ECO:0008006" key="2">
    <source>
        <dbReference type="Google" id="ProtNLM"/>
    </source>
</evidence>
<dbReference type="AlphaFoldDB" id="X1D9C4"/>
<name>X1D9C4_9ZZZZ</name>
<gene>
    <name evidence="1" type="ORF">S01H4_58873</name>
</gene>
<proteinExistence type="predicted"/>
<protein>
    <recommendedName>
        <fullName evidence="2">Condensin complex subunit 1 C-terminal domain-containing protein</fullName>
    </recommendedName>
</protein>
<evidence type="ECO:0000313" key="1">
    <source>
        <dbReference type="EMBL" id="GAH17381.1"/>
    </source>
</evidence>
<sequence>FDYIIKMLKKENHNLRLTALEVVYDLIPQIDKKFRFINNLRKLFASNISTSVLPAENYLNIFPIN</sequence>